<name>A0ABY4P7R5_9LACO</name>
<evidence type="ECO:0000256" key="6">
    <source>
        <dbReference type="ARBA" id="ARBA00022801"/>
    </source>
</evidence>
<dbReference type="Gene3D" id="2.30.42.10">
    <property type="match status" value="1"/>
</dbReference>
<comment type="cofactor">
    <cofactor evidence="1 11">
        <name>Zn(2+)</name>
        <dbReference type="ChEBI" id="CHEBI:29105"/>
    </cofactor>
</comment>
<evidence type="ECO:0000256" key="8">
    <source>
        <dbReference type="ARBA" id="ARBA00022989"/>
    </source>
</evidence>
<keyword evidence="11" id="KW-0479">Metal-binding</keyword>
<dbReference type="InterPro" id="IPR004387">
    <property type="entry name" value="Pept_M50_Zn"/>
</dbReference>
<dbReference type="SUPFAM" id="SSF50156">
    <property type="entry name" value="PDZ domain-like"/>
    <property type="match status" value="1"/>
</dbReference>
<keyword evidence="14" id="KW-1185">Reference proteome</keyword>
<evidence type="ECO:0000256" key="3">
    <source>
        <dbReference type="ARBA" id="ARBA00007931"/>
    </source>
</evidence>
<dbReference type="InterPro" id="IPR008915">
    <property type="entry name" value="Peptidase_M50"/>
</dbReference>
<proteinExistence type="inferred from homology"/>
<dbReference type="CDD" id="cd23081">
    <property type="entry name" value="cpPDZ_EcRseP-like"/>
    <property type="match status" value="1"/>
</dbReference>
<sequence>MIAILTFIIVFGLIVFVHEFGHYYFAKKSGILVRQFSIGMGPKLVSYTRNHTLYVVRLLPLGGYVMLAGAEDDDEQLKPGVIVGLKLNETGQVVKIDNSQNTNNSTLIPFQIVQSDLEKKLYLEGYEASDDEHLKRLDVDHDAILVDSSNNPMQIAPLDVQFNSASLFHRFITNIAGPFNNIVFGMLVYLLSAFLLGGAPSNSTQLGTIQAHSPASQAKLHTGDRILQVGQTKTNNWEQLVKAISERPAKSTDIVVKTKTGSTRSVTIKPRSVKSNHQTIGQIGIMQARDQRLGSTFKYGWNSAVGAVSTILNALKQMVTGGFNLNQLGGPVAIYSQTSQVAAMGWKEVVVFIGWLSINLGIMNLLPIPALDGGKLLLNIVEAIRRKPLSTKIELVVNMVGVGLLLILMVAVTWNDIMRFFVH</sequence>
<dbReference type="EMBL" id="CP093366">
    <property type="protein sequence ID" value="UQS81586.1"/>
    <property type="molecule type" value="Genomic_DNA"/>
</dbReference>
<evidence type="ECO:0000313" key="14">
    <source>
        <dbReference type="Proteomes" id="UP000831495"/>
    </source>
</evidence>
<dbReference type="NCBIfam" id="TIGR00054">
    <property type="entry name" value="RIP metalloprotease RseP"/>
    <property type="match status" value="1"/>
</dbReference>
<dbReference type="GO" id="GO:0008237">
    <property type="term" value="F:metallopeptidase activity"/>
    <property type="evidence" value="ECO:0007669"/>
    <property type="project" value="UniProtKB-KW"/>
</dbReference>
<dbReference type="PANTHER" id="PTHR42837:SF2">
    <property type="entry name" value="MEMBRANE METALLOPROTEASE ARASP2, CHLOROPLASTIC-RELATED"/>
    <property type="match status" value="1"/>
</dbReference>
<keyword evidence="10 11" id="KW-0472">Membrane</keyword>
<keyword evidence="7 11" id="KW-0862">Zinc</keyword>
<accession>A0ABY4P7R5</accession>
<feature type="transmembrane region" description="Helical" evidence="11">
    <location>
        <begin position="395"/>
        <end position="414"/>
    </location>
</feature>
<organism evidence="13 14">
    <name type="scientific">Bombilactobacillus folatiphilus</name>
    <dbReference type="NCBI Taxonomy" id="2923362"/>
    <lineage>
        <taxon>Bacteria</taxon>
        <taxon>Bacillati</taxon>
        <taxon>Bacillota</taxon>
        <taxon>Bacilli</taxon>
        <taxon>Lactobacillales</taxon>
        <taxon>Lactobacillaceae</taxon>
        <taxon>Bombilactobacillus</taxon>
    </lineage>
</organism>
<evidence type="ECO:0000256" key="5">
    <source>
        <dbReference type="ARBA" id="ARBA00022692"/>
    </source>
</evidence>
<keyword evidence="5 11" id="KW-0812">Transmembrane</keyword>
<dbReference type="EC" id="3.4.24.-" evidence="11"/>
<evidence type="ECO:0000256" key="10">
    <source>
        <dbReference type="ARBA" id="ARBA00023136"/>
    </source>
</evidence>
<evidence type="ECO:0000256" key="7">
    <source>
        <dbReference type="ARBA" id="ARBA00022833"/>
    </source>
</evidence>
<evidence type="ECO:0000313" key="13">
    <source>
        <dbReference type="EMBL" id="UQS81586.1"/>
    </source>
</evidence>
<keyword evidence="6 11" id="KW-0378">Hydrolase</keyword>
<reference evidence="13" key="1">
    <citation type="journal article" date="2022" name="Int. J. Syst. Evol. Microbiol.">
        <title>Apilactobacillus apisilvae sp. nov., Nicolia spurrieriana gen. nov. sp. nov., Bombilactobacillus folatiphilus sp. nov. and Bombilactobacillus thymidiniphilus sp. nov., four new lactic acid bacterial isolates from stingless bees Tetragonula carbonaria and Austroplebeia australis.</title>
        <authorList>
            <person name="Oliphant S.A."/>
            <person name="Watson-Haigh N.S."/>
            <person name="Sumby K.M."/>
            <person name="Gardner J."/>
            <person name="Groom S."/>
            <person name="Jiranek V."/>
        </authorList>
    </citation>
    <scope>NUCLEOTIDE SEQUENCE</scope>
    <source>
        <strain evidence="13">SG4_D2</strain>
    </source>
</reference>
<feature type="domain" description="Peptidase M50" evidence="12">
    <location>
        <begin position="7"/>
        <end position="408"/>
    </location>
</feature>
<dbReference type="Pfam" id="PF02163">
    <property type="entry name" value="Peptidase_M50"/>
    <property type="match status" value="1"/>
</dbReference>
<evidence type="ECO:0000256" key="4">
    <source>
        <dbReference type="ARBA" id="ARBA00022670"/>
    </source>
</evidence>
<dbReference type="RefSeq" id="WP_249513856.1">
    <property type="nucleotide sequence ID" value="NZ_CP093366.1"/>
</dbReference>
<feature type="transmembrane region" description="Helical" evidence="11">
    <location>
        <begin position="6"/>
        <end position="25"/>
    </location>
</feature>
<evidence type="ECO:0000259" key="12">
    <source>
        <dbReference type="Pfam" id="PF02163"/>
    </source>
</evidence>
<dbReference type="InterPro" id="IPR036034">
    <property type="entry name" value="PDZ_sf"/>
</dbReference>
<dbReference type="PANTHER" id="PTHR42837">
    <property type="entry name" value="REGULATOR OF SIGMA-E PROTEASE RSEP"/>
    <property type="match status" value="1"/>
</dbReference>
<comment type="similarity">
    <text evidence="3 11">Belongs to the peptidase M50B family.</text>
</comment>
<evidence type="ECO:0000256" key="9">
    <source>
        <dbReference type="ARBA" id="ARBA00023049"/>
    </source>
</evidence>
<dbReference type="CDD" id="cd06163">
    <property type="entry name" value="S2P-M50_PDZ_RseP-like"/>
    <property type="match status" value="1"/>
</dbReference>
<keyword evidence="9 11" id="KW-0482">Metalloprotease</keyword>
<gene>
    <name evidence="13" type="primary">rseP</name>
    <name evidence="13" type="ORF">MOO45_05040</name>
</gene>
<evidence type="ECO:0000256" key="2">
    <source>
        <dbReference type="ARBA" id="ARBA00004141"/>
    </source>
</evidence>
<evidence type="ECO:0000256" key="1">
    <source>
        <dbReference type="ARBA" id="ARBA00001947"/>
    </source>
</evidence>
<keyword evidence="8 11" id="KW-1133">Transmembrane helix</keyword>
<evidence type="ECO:0000256" key="11">
    <source>
        <dbReference type="RuleBase" id="RU362031"/>
    </source>
</evidence>
<dbReference type="Proteomes" id="UP000831495">
    <property type="component" value="Chromosome"/>
</dbReference>
<protein>
    <recommendedName>
        <fullName evidence="11">Zinc metalloprotease</fullName>
        <ecNumber evidence="11">3.4.24.-</ecNumber>
    </recommendedName>
</protein>
<keyword evidence="4" id="KW-0645">Protease</keyword>
<comment type="subcellular location">
    <subcellularLocation>
        <location evidence="2">Membrane</location>
        <topology evidence="2">Multi-pass membrane protein</topology>
    </subcellularLocation>
</comment>